<name>A0A2S4RWV2_CITAM</name>
<proteinExistence type="predicted"/>
<dbReference type="EMBL" id="PQLX01000004">
    <property type="protein sequence ID" value="POU64961.1"/>
    <property type="molecule type" value="Genomic_DNA"/>
</dbReference>
<dbReference type="AlphaFoldDB" id="A0A2S4RWV2"/>
<reference evidence="1 2" key="1">
    <citation type="submission" date="2018-01" db="EMBL/GenBank/DDBJ databases">
        <title>Complete genome sequences of 14 Citrobacter spp. isolated from plant in Canada.</title>
        <authorList>
            <person name="Bhandare S.G."/>
            <person name="Colavecchio A."/>
            <person name="Jeukens J."/>
            <person name="Emond-Rheault J.-G."/>
            <person name="Freschi L."/>
            <person name="Hamel J."/>
            <person name="Kukavica-Ibrulj I."/>
            <person name="Levesque R."/>
            <person name="Goodridge L."/>
        </authorList>
    </citation>
    <scope>NUCLEOTIDE SEQUENCE [LARGE SCALE GENOMIC DNA]</scope>
    <source>
        <strain evidence="1 2">S1285</strain>
    </source>
</reference>
<accession>A0A2S4RWV2</accession>
<organism evidence="1 2">
    <name type="scientific">Citrobacter amalonaticus</name>
    <dbReference type="NCBI Taxonomy" id="35703"/>
    <lineage>
        <taxon>Bacteria</taxon>
        <taxon>Pseudomonadati</taxon>
        <taxon>Pseudomonadota</taxon>
        <taxon>Gammaproteobacteria</taxon>
        <taxon>Enterobacterales</taxon>
        <taxon>Enterobacteriaceae</taxon>
        <taxon>Citrobacter</taxon>
    </lineage>
</organism>
<comment type="caution">
    <text evidence="1">The sequence shown here is derived from an EMBL/GenBank/DDBJ whole genome shotgun (WGS) entry which is preliminary data.</text>
</comment>
<gene>
    <name evidence="1" type="ORF">C3430_12215</name>
</gene>
<evidence type="ECO:0000313" key="1">
    <source>
        <dbReference type="EMBL" id="POU64961.1"/>
    </source>
</evidence>
<evidence type="ECO:0000313" key="2">
    <source>
        <dbReference type="Proteomes" id="UP000237003"/>
    </source>
</evidence>
<sequence>MIYPSYFKLHMRWLYYPAHPRASPLWGRGRQHSNLLPADWSFSPVTYLCTLLGISLTRGCLQQFKFVPDKFVAASPLYCNSNYLGFSLPATKGCQKRRA</sequence>
<protein>
    <submittedName>
        <fullName evidence="1">Uncharacterized protein</fullName>
    </submittedName>
</protein>
<dbReference type="Proteomes" id="UP000237003">
    <property type="component" value="Unassembled WGS sequence"/>
</dbReference>